<accession>A0A919U9X0</accession>
<evidence type="ECO:0000256" key="2">
    <source>
        <dbReference type="SAM" id="SignalP"/>
    </source>
</evidence>
<evidence type="ECO:0000256" key="1">
    <source>
        <dbReference type="SAM" id="MobiDB-lite"/>
    </source>
</evidence>
<keyword evidence="2" id="KW-0732">Signal</keyword>
<evidence type="ECO:0000313" key="4">
    <source>
        <dbReference type="EMBL" id="GIG47367.1"/>
    </source>
</evidence>
<dbReference type="AlphaFoldDB" id="A0A919U9X0"/>
<feature type="compositionally biased region" description="Basic and acidic residues" evidence="1">
    <location>
        <begin position="46"/>
        <end position="56"/>
    </location>
</feature>
<dbReference type="RefSeq" id="WP_203849104.1">
    <property type="nucleotide sequence ID" value="NZ_BAAAVW010000018.1"/>
</dbReference>
<sequence>MHRALGRIRGSRIAAVGVAITLAVAGLASPAAAQDGATTMSDAQEEAYKAAHDTDPHTPLSAADKKAAKIKEAAAAKHQKDKLAAAGAQKASSVSPMNSIGANNLSIVQQPQQTNYWCGPAMVSAMLNAKGVSFSQSQAASMMKTTQADGTAWSGINANVPSPTGYPVRDTLNYKLNTSFYVPHGYGSATSTEKTNWRSNVAHDIDNGYPIAGDAYEVVGGKHLAGHPNSNIFHWFAVFGYANYGATTNYIDSVSGATSVSWYASVKAYNYDFNSDNLVSIMSGRGYIW</sequence>
<comment type="caution">
    <text evidence="4">The sequence shown here is derived from an EMBL/GenBank/DDBJ whole genome shotgun (WGS) entry which is preliminary data.</text>
</comment>
<name>A0A919U9X0_9ACTN</name>
<evidence type="ECO:0000313" key="5">
    <source>
        <dbReference type="Proteomes" id="UP000660611"/>
    </source>
</evidence>
<feature type="signal peptide" evidence="2">
    <location>
        <begin position="1"/>
        <end position="33"/>
    </location>
</feature>
<feature type="domain" description="Peptidase C39-like" evidence="3">
    <location>
        <begin position="107"/>
        <end position="245"/>
    </location>
</feature>
<dbReference type="Pfam" id="PF13529">
    <property type="entry name" value="Peptidase_C39_2"/>
    <property type="match status" value="1"/>
</dbReference>
<dbReference type="InterPro" id="IPR039564">
    <property type="entry name" value="Peptidase_C39-like"/>
</dbReference>
<feature type="region of interest" description="Disordered" evidence="1">
    <location>
        <begin position="37"/>
        <end position="62"/>
    </location>
</feature>
<proteinExistence type="predicted"/>
<dbReference type="EMBL" id="BONQ01000083">
    <property type="protein sequence ID" value="GIG47367.1"/>
    <property type="molecule type" value="Genomic_DNA"/>
</dbReference>
<evidence type="ECO:0000259" key="3">
    <source>
        <dbReference type="Pfam" id="PF13529"/>
    </source>
</evidence>
<gene>
    <name evidence="4" type="ORF">Dsi01nite_054080</name>
</gene>
<protein>
    <recommendedName>
        <fullName evidence="3">Peptidase C39-like domain-containing protein</fullName>
    </recommendedName>
</protein>
<dbReference type="Proteomes" id="UP000660611">
    <property type="component" value="Unassembled WGS sequence"/>
</dbReference>
<reference evidence="4" key="1">
    <citation type="submission" date="2021-01" db="EMBL/GenBank/DDBJ databases">
        <title>Whole genome shotgun sequence of Dactylosporangium siamense NBRC 106093.</title>
        <authorList>
            <person name="Komaki H."/>
            <person name="Tamura T."/>
        </authorList>
    </citation>
    <scope>NUCLEOTIDE SEQUENCE</scope>
    <source>
        <strain evidence="4">NBRC 106093</strain>
    </source>
</reference>
<feature type="chain" id="PRO_5038008573" description="Peptidase C39-like domain-containing protein" evidence="2">
    <location>
        <begin position="34"/>
        <end position="289"/>
    </location>
</feature>
<organism evidence="4 5">
    <name type="scientific">Dactylosporangium siamense</name>
    <dbReference type="NCBI Taxonomy" id="685454"/>
    <lineage>
        <taxon>Bacteria</taxon>
        <taxon>Bacillati</taxon>
        <taxon>Actinomycetota</taxon>
        <taxon>Actinomycetes</taxon>
        <taxon>Micromonosporales</taxon>
        <taxon>Micromonosporaceae</taxon>
        <taxon>Dactylosporangium</taxon>
    </lineage>
</organism>
<keyword evidence="5" id="KW-1185">Reference proteome</keyword>